<feature type="binding site" evidence="11">
    <location>
        <position position="108"/>
    </location>
    <ligand>
        <name>Zn(2+)</name>
        <dbReference type="ChEBI" id="CHEBI:29105"/>
    </ligand>
</feature>
<keyword evidence="5 7" id="KW-0119">Carbohydrate metabolism</keyword>
<comment type="cofactor">
    <cofactor evidence="11">
        <name>Mg(2+)</name>
        <dbReference type="ChEBI" id="CHEBI:18420"/>
    </cofactor>
</comment>
<dbReference type="PIRSF" id="PIRSF004682">
    <property type="entry name" value="GmhB"/>
    <property type="match status" value="1"/>
</dbReference>
<dbReference type="AlphaFoldDB" id="A0A6G5QPG1"/>
<keyword evidence="4 7" id="KW-0378">Hydrolase</keyword>
<name>A0A6G5QPG1_CAMRE</name>
<dbReference type="NCBIfam" id="TIGR00213">
    <property type="entry name" value="GmhB_yaeD"/>
    <property type="match status" value="1"/>
</dbReference>
<comment type="subcellular location">
    <subcellularLocation>
        <location evidence="1 7">Cytoplasm</location>
    </subcellularLocation>
</comment>
<dbReference type="NCBIfam" id="TIGR01662">
    <property type="entry name" value="HAD-SF-IIIA"/>
    <property type="match status" value="1"/>
</dbReference>
<dbReference type="EMBL" id="CP012543">
    <property type="protein sequence ID" value="QCD47346.1"/>
    <property type="molecule type" value="Genomic_DNA"/>
</dbReference>
<feature type="active site" description="Nucleophile" evidence="8">
    <location>
        <position position="17"/>
    </location>
</feature>
<evidence type="ECO:0000256" key="4">
    <source>
        <dbReference type="ARBA" id="ARBA00022801"/>
    </source>
</evidence>
<dbReference type="InterPro" id="IPR004446">
    <property type="entry name" value="Heptose_bisP_phosphatase"/>
</dbReference>
<dbReference type="Proteomes" id="UP000502377">
    <property type="component" value="Chromosome"/>
</dbReference>
<dbReference type="KEGG" id="crx:CRECT_1713"/>
<feature type="binding site" evidence="9">
    <location>
        <begin position="25"/>
        <end position="28"/>
    </location>
    <ligand>
        <name>substrate</name>
    </ligand>
</feature>
<dbReference type="GO" id="GO:0005737">
    <property type="term" value="C:cytoplasm"/>
    <property type="evidence" value="ECO:0007669"/>
    <property type="project" value="UniProtKB-SubCell"/>
</dbReference>
<dbReference type="InterPro" id="IPR006543">
    <property type="entry name" value="Histidinol-phos"/>
</dbReference>
<comment type="cofactor">
    <cofactor evidence="11">
        <name>Zn(2+)</name>
        <dbReference type="ChEBI" id="CHEBI:29105"/>
    </cofactor>
</comment>
<keyword evidence="2 7" id="KW-0963">Cytoplasm</keyword>
<sequence>MDKTEFKTAPKKALFLDRDGVINEDAGYVYRREDFVFKKGIFAALREFVQAGYALVVVTNQSGIGRGYYTLEQFEELCGFMLGEFEKEGVKIEKIYFCPHAPEALCGCRKPEPGMLLNAANELNIDLARSIMIGDKDSDVRAGQSAGVGVNLKLGDSLKSVADALEFLKKEGKI</sequence>
<dbReference type="Gene3D" id="3.40.50.1000">
    <property type="entry name" value="HAD superfamily/HAD-like"/>
    <property type="match status" value="1"/>
</dbReference>
<dbReference type="Pfam" id="PF13242">
    <property type="entry name" value="Hydrolase_like"/>
    <property type="match status" value="1"/>
</dbReference>
<feature type="binding site" evidence="11">
    <location>
        <position position="135"/>
    </location>
    <ligand>
        <name>Mg(2+)</name>
        <dbReference type="ChEBI" id="CHEBI:18420"/>
    </ligand>
</feature>
<feature type="binding site" evidence="11">
    <location>
        <position position="17"/>
    </location>
    <ligand>
        <name>Mg(2+)</name>
        <dbReference type="ChEBI" id="CHEBI:18420"/>
    </ligand>
</feature>
<dbReference type="GO" id="GO:0016791">
    <property type="term" value="F:phosphatase activity"/>
    <property type="evidence" value="ECO:0007669"/>
    <property type="project" value="InterPro"/>
</dbReference>
<accession>A0A6G5QPG1</accession>
<dbReference type="GO" id="GO:0046872">
    <property type="term" value="F:metal ion binding"/>
    <property type="evidence" value="ECO:0007669"/>
    <property type="project" value="UniProtKB-KW"/>
</dbReference>
<evidence type="ECO:0000256" key="3">
    <source>
        <dbReference type="ARBA" id="ARBA00022723"/>
    </source>
</evidence>
<feature type="site" description="Stabilizes the phosphoryl group" evidence="10">
    <location>
        <position position="59"/>
    </location>
</feature>
<feature type="binding site" evidence="11">
    <location>
        <position position="19"/>
    </location>
    <ligand>
        <name>Mg(2+)</name>
        <dbReference type="ChEBI" id="CHEBI:18420"/>
    </ligand>
</feature>
<dbReference type="SUPFAM" id="SSF56784">
    <property type="entry name" value="HAD-like"/>
    <property type="match status" value="1"/>
</dbReference>
<dbReference type="NCBIfam" id="TIGR01656">
    <property type="entry name" value="Histidinol-ppas"/>
    <property type="match status" value="1"/>
</dbReference>
<dbReference type="PANTHER" id="PTHR42891">
    <property type="entry name" value="D-GLYCERO-BETA-D-MANNO-HEPTOSE-1,7-BISPHOSPHATE 7-PHOSPHATASE"/>
    <property type="match status" value="1"/>
</dbReference>
<evidence type="ECO:0000256" key="7">
    <source>
        <dbReference type="PIRNR" id="PIRNR004682"/>
    </source>
</evidence>
<evidence type="ECO:0000256" key="6">
    <source>
        <dbReference type="ARBA" id="ARBA00031828"/>
    </source>
</evidence>
<feature type="binding site" evidence="9">
    <location>
        <begin position="59"/>
        <end position="62"/>
    </location>
    <ligand>
        <name>substrate</name>
    </ligand>
</feature>
<evidence type="ECO:0000313" key="13">
    <source>
        <dbReference type="Proteomes" id="UP000502377"/>
    </source>
</evidence>
<evidence type="ECO:0000256" key="2">
    <source>
        <dbReference type="ARBA" id="ARBA00022490"/>
    </source>
</evidence>
<feature type="binding site" evidence="11">
    <location>
        <position position="100"/>
    </location>
    <ligand>
        <name>Zn(2+)</name>
        <dbReference type="ChEBI" id="CHEBI:29105"/>
    </ligand>
</feature>
<dbReference type="EC" id="3.1.3.-" evidence="7"/>
<keyword evidence="11" id="KW-0862">Zinc</keyword>
<evidence type="ECO:0000256" key="9">
    <source>
        <dbReference type="PIRSR" id="PIRSR004682-2"/>
    </source>
</evidence>
<feature type="binding site" evidence="11">
    <location>
        <position position="106"/>
    </location>
    <ligand>
        <name>Zn(2+)</name>
        <dbReference type="ChEBI" id="CHEBI:29105"/>
    </ligand>
</feature>
<dbReference type="NCBIfam" id="NF006506">
    <property type="entry name" value="PRK08942.1"/>
    <property type="match status" value="1"/>
</dbReference>
<keyword evidence="11" id="KW-0460">Magnesium</keyword>
<evidence type="ECO:0000256" key="8">
    <source>
        <dbReference type="PIRSR" id="PIRSR004682-1"/>
    </source>
</evidence>
<feature type="site" description="Contributes to substrate recognition" evidence="10">
    <location>
        <position position="110"/>
    </location>
</feature>
<proteinExistence type="inferred from homology"/>
<evidence type="ECO:0000256" key="5">
    <source>
        <dbReference type="ARBA" id="ARBA00023277"/>
    </source>
</evidence>
<keyword evidence="3 11" id="KW-0479">Metal-binding</keyword>
<evidence type="ECO:0000256" key="11">
    <source>
        <dbReference type="PIRSR" id="PIRSR004682-4"/>
    </source>
</evidence>
<protein>
    <recommendedName>
        <fullName evidence="6 7">D,D-heptose 1,7-bisphosphate phosphatase</fullName>
        <ecNumber evidence="7">3.1.3.-</ecNumber>
    </recommendedName>
</protein>
<dbReference type="InterPro" id="IPR023214">
    <property type="entry name" value="HAD_sf"/>
</dbReference>
<dbReference type="RefSeq" id="WP_002945462.1">
    <property type="nucleotide sequence ID" value="NZ_CP012543.1"/>
</dbReference>
<comment type="similarity">
    <text evidence="7">Belongs to the gmhB family.</text>
</comment>
<feature type="active site" description="Proton donor" evidence="8">
    <location>
        <position position="19"/>
    </location>
</feature>
<reference evidence="12 13" key="1">
    <citation type="submission" date="2016-07" db="EMBL/GenBank/DDBJ databases">
        <title>Comparative genomics of the Campylobacter concisus group.</title>
        <authorList>
            <person name="Miller W.G."/>
            <person name="Yee E."/>
            <person name="Chapman M.H."/>
            <person name="Huynh S."/>
            <person name="Bono J.L."/>
            <person name="On S.L.W."/>
            <person name="StLeger J."/>
            <person name="Foster G."/>
            <person name="Parker C.T."/>
        </authorList>
    </citation>
    <scope>NUCLEOTIDE SEQUENCE [LARGE SCALE GENOMIC DNA]</scope>
    <source>
        <strain evidence="12 13">ATCC 33238</strain>
    </source>
</reference>
<feature type="binding site" evidence="9">
    <location>
        <begin position="17"/>
        <end position="19"/>
    </location>
    <ligand>
        <name>substrate</name>
    </ligand>
</feature>
<organism evidence="12 13">
    <name type="scientific">Campylobacter rectus</name>
    <name type="common">Wolinella recta</name>
    <dbReference type="NCBI Taxonomy" id="203"/>
    <lineage>
        <taxon>Bacteria</taxon>
        <taxon>Pseudomonadati</taxon>
        <taxon>Campylobacterota</taxon>
        <taxon>Epsilonproteobacteria</taxon>
        <taxon>Campylobacterales</taxon>
        <taxon>Campylobacteraceae</taxon>
        <taxon>Campylobacter</taxon>
    </lineage>
</organism>
<evidence type="ECO:0000256" key="1">
    <source>
        <dbReference type="ARBA" id="ARBA00004496"/>
    </source>
</evidence>
<dbReference type="InterPro" id="IPR006549">
    <property type="entry name" value="HAD-SF_hydro_IIIA"/>
</dbReference>
<dbReference type="CDD" id="cd07503">
    <property type="entry name" value="HAD_HisB-N"/>
    <property type="match status" value="1"/>
</dbReference>
<feature type="binding site" evidence="11">
    <location>
        <position position="136"/>
    </location>
    <ligand>
        <name>Mg(2+)</name>
        <dbReference type="ChEBI" id="CHEBI:18420"/>
    </ligand>
</feature>
<feature type="binding site" evidence="9">
    <location>
        <position position="136"/>
    </location>
    <ligand>
        <name>substrate</name>
    </ligand>
</feature>
<gene>
    <name evidence="12" type="primary">gmhB</name>
    <name evidence="12" type="ORF">CRECT_1713</name>
</gene>
<feature type="binding site" evidence="11">
    <location>
        <position position="98"/>
    </location>
    <ligand>
        <name>Zn(2+)</name>
        <dbReference type="ChEBI" id="CHEBI:29105"/>
    </ligand>
</feature>
<dbReference type="PANTHER" id="PTHR42891:SF1">
    <property type="entry name" value="D-GLYCERO-BETA-D-MANNO-HEPTOSE-1,7-BISPHOSPHATE 7-PHOSPHATASE"/>
    <property type="match status" value="1"/>
</dbReference>
<evidence type="ECO:0000256" key="10">
    <source>
        <dbReference type="PIRSR" id="PIRSR004682-3"/>
    </source>
</evidence>
<feature type="site" description="Contributes to substrate recognition" evidence="10">
    <location>
        <position position="109"/>
    </location>
</feature>
<feature type="binding site" evidence="9">
    <location>
        <begin position="109"/>
        <end position="110"/>
    </location>
    <ligand>
        <name>substrate</name>
    </ligand>
</feature>
<dbReference type="InterPro" id="IPR036412">
    <property type="entry name" value="HAD-like_sf"/>
</dbReference>
<evidence type="ECO:0000313" key="12">
    <source>
        <dbReference type="EMBL" id="QCD47346.1"/>
    </source>
</evidence>
<dbReference type="GO" id="GO:0005975">
    <property type="term" value="P:carbohydrate metabolic process"/>
    <property type="evidence" value="ECO:0007669"/>
    <property type="project" value="InterPro"/>
</dbReference>